<evidence type="ECO:0008006" key="4">
    <source>
        <dbReference type="Google" id="ProtNLM"/>
    </source>
</evidence>
<proteinExistence type="predicted"/>
<gene>
    <name evidence="2" type="ORF">SAMN04487966_101190</name>
</gene>
<organism evidence="2 3">
    <name type="scientific">Micrococcus terreus</name>
    <dbReference type="NCBI Taxonomy" id="574650"/>
    <lineage>
        <taxon>Bacteria</taxon>
        <taxon>Bacillati</taxon>
        <taxon>Actinomycetota</taxon>
        <taxon>Actinomycetes</taxon>
        <taxon>Micrococcales</taxon>
        <taxon>Micrococcaceae</taxon>
        <taxon>Micrococcus</taxon>
    </lineage>
</organism>
<evidence type="ECO:0000313" key="2">
    <source>
        <dbReference type="EMBL" id="SFV20173.1"/>
    </source>
</evidence>
<dbReference type="STRING" id="574650.SAMN04487966_101190"/>
<dbReference type="EMBL" id="FPCG01000001">
    <property type="protein sequence ID" value="SFV20173.1"/>
    <property type="molecule type" value="Genomic_DNA"/>
</dbReference>
<name>A0A1I7ME17_9MICC</name>
<reference evidence="2 3" key="1">
    <citation type="submission" date="2016-10" db="EMBL/GenBank/DDBJ databases">
        <authorList>
            <person name="de Groot N.N."/>
        </authorList>
    </citation>
    <scope>NUCLEOTIDE SEQUENCE [LARGE SCALE GENOMIC DNA]</scope>
    <source>
        <strain evidence="2 3">CGMCC 1.7054</strain>
    </source>
</reference>
<evidence type="ECO:0000256" key="1">
    <source>
        <dbReference type="SAM" id="MobiDB-lite"/>
    </source>
</evidence>
<protein>
    <recommendedName>
        <fullName evidence="4">DUF892 family protein</fullName>
    </recommendedName>
</protein>
<feature type="compositionally biased region" description="Basic and acidic residues" evidence="1">
    <location>
        <begin position="34"/>
        <end position="45"/>
    </location>
</feature>
<feature type="compositionally biased region" description="Polar residues" evidence="1">
    <location>
        <begin position="1"/>
        <end position="10"/>
    </location>
</feature>
<accession>A0A1I7ME17</accession>
<sequence length="206" mass="22530">MSTPQNQTPRPASIPDPHVNVDPDLSADPTPVSGEERSAADSALDRETLEDYLNQHLLGSRSGVKMFRTAADTWEGTPYAQRLVKLAEDVAADQRSLEELIARLGMKTPALQEAVGQVAEVAGRLNPVNLTRSKGNGWTQVELDLLQGALQAKAAMWDVLAELADHTPELDRAEMERLYKVAQDQQAEVQKISEETLSTRFLGGTD</sequence>
<dbReference type="RefSeq" id="WP_245760503.1">
    <property type="nucleotide sequence ID" value="NZ_FPCG01000001.1"/>
</dbReference>
<keyword evidence="3" id="KW-1185">Reference proteome</keyword>
<dbReference type="AlphaFoldDB" id="A0A1I7ME17"/>
<dbReference type="Proteomes" id="UP000198881">
    <property type="component" value="Unassembled WGS sequence"/>
</dbReference>
<feature type="region of interest" description="Disordered" evidence="1">
    <location>
        <begin position="1"/>
        <end position="45"/>
    </location>
</feature>
<evidence type="ECO:0000313" key="3">
    <source>
        <dbReference type="Proteomes" id="UP000198881"/>
    </source>
</evidence>